<proteinExistence type="predicted"/>
<feature type="region of interest" description="Disordered" evidence="1">
    <location>
        <begin position="1"/>
        <end position="78"/>
    </location>
</feature>
<feature type="region of interest" description="Disordered" evidence="1">
    <location>
        <begin position="114"/>
        <end position="150"/>
    </location>
</feature>
<organism evidence="2 3">
    <name type="scientific">Paramarasmius palmivorus</name>
    <dbReference type="NCBI Taxonomy" id="297713"/>
    <lineage>
        <taxon>Eukaryota</taxon>
        <taxon>Fungi</taxon>
        <taxon>Dikarya</taxon>
        <taxon>Basidiomycota</taxon>
        <taxon>Agaricomycotina</taxon>
        <taxon>Agaricomycetes</taxon>
        <taxon>Agaricomycetidae</taxon>
        <taxon>Agaricales</taxon>
        <taxon>Marasmiineae</taxon>
        <taxon>Marasmiaceae</taxon>
        <taxon>Paramarasmius</taxon>
    </lineage>
</organism>
<evidence type="ECO:0000256" key="1">
    <source>
        <dbReference type="SAM" id="MobiDB-lite"/>
    </source>
</evidence>
<dbReference type="AlphaFoldDB" id="A0AAW0BVL6"/>
<gene>
    <name evidence="2" type="ORF">VNI00_014307</name>
</gene>
<dbReference type="EMBL" id="JAYKXP010000079">
    <property type="protein sequence ID" value="KAK7030290.1"/>
    <property type="molecule type" value="Genomic_DNA"/>
</dbReference>
<sequence length="150" mass="16393">MLSLIERDGDPLEGQPASSSSNAPVKPSLQATDSLSSLPCSQPRTIYSRLLSRDHDSPPSCGQPRVINRSVSGPSSFPCSSNDVEFVKHVWRSNKEDSDEIEIIHVKFGAMPNNSAKQKRRLAAARLGPRDETALVHPSESTNDSERNNI</sequence>
<evidence type="ECO:0000313" key="3">
    <source>
        <dbReference type="Proteomes" id="UP001383192"/>
    </source>
</evidence>
<accession>A0AAW0BVL6</accession>
<keyword evidence="3" id="KW-1185">Reference proteome</keyword>
<protein>
    <submittedName>
        <fullName evidence="2">Uncharacterized protein</fullName>
    </submittedName>
</protein>
<evidence type="ECO:0000313" key="2">
    <source>
        <dbReference type="EMBL" id="KAK7030290.1"/>
    </source>
</evidence>
<reference evidence="2 3" key="1">
    <citation type="submission" date="2024-01" db="EMBL/GenBank/DDBJ databases">
        <title>A draft genome for a cacao thread blight-causing isolate of Paramarasmius palmivorus.</title>
        <authorList>
            <person name="Baruah I.K."/>
            <person name="Bukari Y."/>
            <person name="Amoako-Attah I."/>
            <person name="Meinhardt L.W."/>
            <person name="Bailey B.A."/>
            <person name="Cohen S.P."/>
        </authorList>
    </citation>
    <scope>NUCLEOTIDE SEQUENCE [LARGE SCALE GENOMIC DNA]</scope>
    <source>
        <strain evidence="2 3">GH-12</strain>
    </source>
</reference>
<comment type="caution">
    <text evidence="2">The sequence shown here is derived from an EMBL/GenBank/DDBJ whole genome shotgun (WGS) entry which is preliminary data.</text>
</comment>
<name>A0AAW0BVL6_9AGAR</name>
<feature type="compositionally biased region" description="Basic and acidic residues" evidence="1">
    <location>
        <begin position="1"/>
        <end position="10"/>
    </location>
</feature>
<dbReference type="Proteomes" id="UP001383192">
    <property type="component" value="Unassembled WGS sequence"/>
</dbReference>
<feature type="compositionally biased region" description="Polar residues" evidence="1">
    <location>
        <begin position="16"/>
        <end position="45"/>
    </location>
</feature>